<dbReference type="AlphaFoldDB" id="A0A839UWF1"/>
<evidence type="ECO:0000313" key="11">
    <source>
        <dbReference type="Proteomes" id="UP000557688"/>
    </source>
</evidence>
<reference evidence="10 11" key="1">
    <citation type="submission" date="2020-08" db="EMBL/GenBank/DDBJ databases">
        <title>Genomic Encyclopedia of Type Strains, Phase III (KMG-III): the genomes of soil and plant-associated and newly described type strains.</title>
        <authorList>
            <person name="Whitman W."/>
        </authorList>
    </citation>
    <scope>NUCLEOTIDE SEQUENCE [LARGE SCALE GENOMIC DNA]</scope>
    <source>
        <strain evidence="10 11">CECT 8088</strain>
    </source>
</reference>
<keyword evidence="3" id="KW-0285">Flavoprotein</keyword>
<accession>A0A839UWF1</accession>
<keyword evidence="11" id="KW-1185">Reference proteome</keyword>
<comment type="cofactor">
    <cofactor evidence="1">
        <name>FAD</name>
        <dbReference type="ChEBI" id="CHEBI:57692"/>
    </cofactor>
</comment>
<dbReference type="Gene3D" id="3.40.50.720">
    <property type="entry name" value="NAD(P)-binding Rossmann-like Domain"/>
    <property type="match status" value="2"/>
</dbReference>
<evidence type="ECO:0000256" key="6">
    <source>
        <dbReference type="ARBA" id="ARBA00039101"/>
    </source>
</evidence>
<name>A0A839UWF1_9PROT</name>
<keyword evidence="5" id="KW-0560">Oxidoreductase</keyword>
<dbReference type="GO" id="GO:0005737">
    <property type="term" value="C:cytoplasm"/>
    <property type="evidence" value="ECO:0007669"/>
    <property type="project" value="TreeGrafter"/>
</dbReference>
<dbReference type="PROSITE" id="PS51318">
    <property type="entry name" value="TAT"/>
    <property type="match status" value="1"/>
</dbReference>
<dbReference type="GO" id="GO:0003884">
    <property type="term" value="F:D-amino-acid oxidase activity"/>
    <property type="evidence" value="ECO:0007669"/>
    <property type="project" value="UniProtKB-EC"/>
</dbReference>
<protein>
    <recommendedName>
        <fullName evidence="7">D-amino-acid oxidase</fullName>
        <ecNumber evidence="6">1.4.3.3</ecNumber>
    </recommendedName>
</protein>
<dbReference type="GO" id="GO:0019478">
    <property type="term" value="P:D-amino acid catabolic process"/>
    <property type="evidence" value="ECO:0007669"/>
    <property type="project" value="TreeGrafter"/>
</dbReference>
<evidence type="ECO:0000256" key="3">
    <source>
        <dbReference type="ARBA" id="ARBA00022630"/>
    </source>
</evidence>
<feature type="domain" description="FAD dependent oxidoreductase" evidence="9">
    <location>
        <begin position="111"/>
        <end position="384"/>
    </location>
</feature>
<dbReference type="RefSeq" id="WP_218062106.1">
    <property type="nucleotide sequence ID" value="NZ_JABXXQ010000295.1"/>
</dbReference>
<dbReference type="InterPro" id="IPR006311">
    <property type="entry name" value="TAT_signal"/>
</dbReference>
<dbReference type="Proteomes" id="UP000557688">
    <property type="component" value="Unassembled WGS sequence"/>
</dbReference>
<dbReference type="EMBL" id="JACHXV010000002">
    <property type="protein sequence ID" value="MBB3172704.1"/>
    <property type="molecule type" value="Genomic_DNA"/>
</dbReference>
<dbReference type="SUPFAM" id="SSF51971">
    <property type="entry name" value="Nucleotide-binding domain"/>
    <property type="match status" value="1"/>
</dbReference>
<comment type="catalytic activity">
    <reaction evidence="8">
        <text>a D-alpha-amino acid + O2 + H2O = a 2-oxocarboxylate + H2O2 + NH4(+)</text>
        <dbReference type="Rhea" id="RHEA:21816"/>
        <dbReference type="ChEBI" id="CHEBI:15377"/>
        <dbReference type="ChEBI" id="CHEBI:15379"/>
        <dbReference type="ChEBI" id="CHEBI:16240"/>
        <dbReference type="ChEBI" id="CHEBI:28938"/>
        <dbReference type="ChEBI" id="CHEBI:35179"/>
        <dbReference type="ChEBI" id="CHEBI:59871"/>
        <dbReference type="EC" id="1.4.3.3"/>
    </reaction>
    <physiologicalReaction direction="left-to-right" evidence="8">
        <dbReference type="Rhea" id="RHEA:21817"/>
    </physiologicalReaction>
</comment>
<comment type="similarity">
    <text evidence="2">Belongs to the DAMOX/DASOX family.</text>
</comment>
<dbReference type="PROSITE" id="PS00677">
    <property type="entry name" value="DAO"/>
    <property type="match status" value="1"/>
</dbReference>
<evidence type="ECO:0000259" key="9">
    <source>
        <dbReference type="Pfam" id="PF01266"/>
    </source>
</evidence>
<dbReference type="InterPro" id="IPR023209">
    <property type="entry name" value="DAO"/>
</dbReference>
<dbReference type="PANTHER" id="PTHR11530:SF11">
    <property type="entry name" value="D-ASPARTATE OXIDASE"/>
    <property type="match status" value="1"/>
</dbReference>
<evidence type="ECO:0000313" key="10">
    <source>
        <dbReference type="EMBL" id="MBB3172704.1"/>
    </source>
</evidence>
<dbReference type="GO" id="GO:0071949">
    <property type="term" value="F:FAD binding"/>
    <property type="evidence" value="ECO:0007669"/>
    <property type="project" value="InterPro"/>
</dbReference>
<evidence type="ECO:0000256" key="8">
    <source>
        <dbReference type="ARBA" id="ARBA00049547"/>
    </source>
</evidence>
<sequence>MPITGLPRRQWLGSSVALGALGLLGACAGPARRTGLATDVPPLIAARADRISRITVCLRPFRAAGPRIETETLASKTVVHHYGHGGSGWSLSWGSAAAALDRAPPVQGIRVGVIGCGAIGLTTALVAQERGAIVTIHAAAPVSQARSARASGSWTPSSRIAKASDVTPAFAAQWETMARTSFARYQGMLGLPGMPIEWDRFYGLTARDAPPPAPDPIGFAELDNRIADMEPQGDRFETGDTALPYTRVHTKPNLIFNVASYGDYLLRLFLERGGRLEIRSFSHPSQLAGLPDPILFNCTGYGARALWGDTSIVPIRGQIAWLIPQPDALCSLYYRDIYVVSRRDGIVVQWLGHDMAQGYGRTDETADPAEARHAVEVLQSLYRGMGYAARDA</sequence>
<dbReference type="EC" id="1.4.3.3" evidence="6"/>
<organism evidence="10 11">
    <name type="scientific">Endobacter medicaginis</name>
    <dbReference type="NCBI Taxonomy" id="1181271"/>
    <lineage>
        <taxon>Bacteria</taxon>
        <taxon>Pseudomonadati</taxon>
        <taxon>Pseudomonadota</taxon>
        <taxon>Alphaproteobacteria</taxon>
        <taxon>Acetobacterales</taxon>
        <taxon>Acetobacteraceae</taxon>
        <taxon>Endobacter</taxon>
    </lineage>
</organism>
<evidence type="ECO:0000256" key="2">
    <source>
        <dbReference type="ARBA" id="ARBA00006730"/>
    </source>
</evidence>
<comment type="caution">
    <text evidence="10">The sequence shown here is derived from an EMBL/GenBank/DDBJ whole genome shotgun (WGS) entry which is preliminary data.</text>
</comment>
<evidence type="ECO:0000256" key="4">
    <source>
        <dbReference type="ARBA" id="ARBA00022827"/>
    </source>
</evidence>
<dbReference type="InterPro" id="IPR006181">
    <property type="entry name" value="D-amino_acid_oxidase_CS"/>
</dbReference>
<proteinExistence type="inferred from homology"/>
<dbReference type="Pfam" id="PF01266">
    <property type="entry name" value="DAO"/>
    <property type="match status" value="1"/>
</dbReference>
<evidence type="ECO:0000256" key="1">
    <source>
        <dbReference type="ARBA" id="ARBA00001974"/>
    </source>
</evidence>
<gene>
    <name evidence="10" type="ORF">FHR90_000518</name>
</gene>
<evidence type="ECO:0000256" key="5">
    <source>
        <dbReference type="ARBA" id="ARBA00023002"/>
    </source>
</evidence>
<evidence type="ECO:0000256" key="7">
    <source>
        <dbReference type="ARBA" id="ARBA00039751"/>
    </source>
</evidence>
<keyword evidence="4" id="KW-0274">FAD</keyword>
<dbReference type="InterPro" id="IPR006076">
    <property type="entry name" value="FAD-dep_OxRdtase"/>
</dbReference>
<dbReference type="PANTHER" id="PTHR11530">
    <property type="entry name" value="D-AMINO ACID OXIDASE"/>
    <property type="match status" value="1"/>
</dbReference>